<evidence type="ECO:0000256" key="4">
    <source>
        <dbReference type="ARBA" id="ARBA00023163"/>
    </source>
</evidence>
<evidence type="ECO:0000256" key="3">
    <source>
        <dbReference type="ARBA" id="ARBA00023125"/>
    </source>
</evidence>
<proteinExistence type="predicted"/>
<evidence type="ECO:0000256" key="5">
    <source>
        <dbReference type="ARBA" id="ARBA00023242"/>
    </source>
</evidence>
<keyword evidence="4" id="KW-0804">Transcription</keyword>
<gene>
    <name evidence="7" type="ORF">DH2020_025455</name>
</gene>
<evidence type="ECO:0000256" key="1">
    <source>
        <dbReference type="ARBA" id="ARBA00004123"/>
    </source>
</evidence>
<sequence length="188" mass="21334">MEPRNYQLFAPPSTPFETPSSSLNFPSSPALFPELGLIYSTASTSAQIDQAQMFLENHYGVSENHVSTNSKIDKRRICGSRKSSVPRFAFQTRSEEDILDDGYRWRKYGQKSELLSMYASNMQCEKQVQRLSKDSAIVETTYQGIHNHPCEKLMQTLTPLLQQIHFLTNTTNSTNNTTNTSTSTDHQL</sequence>
<dbReference type="Proteomes" id="UP001318860">
    <property type="component" value="Unassembled WGS sequence"/>
</dbReference>
<accession>A0ABR0W2B1</accession>
<comment type="caution">
    <text evidence="7">The sequence shown here is derived from an EMBL/GenBank/DDBJ whole genome shotgun (WGS) entry which is preliminary data.</text>
</comment>
<evidence type="ECO:0000256" key="2">
    <source>
        <dbReference type="ARBA" id="ARBA00023015"/>
    </source>
</evidence>
<dbReference type="SUPFAM" id="SSF118290">
    <property type="entry name" value="WRKY DNA-binding domain"/>
    <property type="match status" value="1"/>
</dbReference>
<evidence type="ECO:0000313" key="7">
    <source>
        <dbReference type="EMBL" id="KAK6140801.1"/>
    </source>
</evidence>
<comment type="subcellular location">
    <subcellularLocation>
        <location evidence="1">Nucleus</location>
    </subcellularLocation>
</comment>
<dbReference type="PANTHER" id="PTHR31221">
    <property type="entry name" value="WRKY TRANSCRIPTION FACTOR PROTEIN 1-RELATED"/>
    <property type="match status" value="1"/>
</dbReference>
<dbReference type="InterPro" id="IPR036576">
    <property type="entry name" value="WRKY_dom_sf"/>
</dbReference>
<dbReference type="SMART" id="SM00774">
    <property type="entry name" value="WRKY"/>
    <property type="match status" value="1"/>
</dbReference>
<evidence type="ECO:0000313" key="8">
    <source>
        <dbReference type="Proteomes" id="UP001318860"/>
    </source>
</evidence>
<keyword evidence="8" id="KW-1185">Reference proteome</keyword>
<feature type="domain" description="WRKY" evidence="6">
    <location>
        <begin position="94"/>
        <end position="151"/>
    </location>
</feature>
<dbReference type="EMBL" id="JABTTQ020000250">
    <property type="protein sequence ID" value="KAK6140801.1"/>
    <property type="molecule type" value="Genomic_DNA"/>
</dbReference>
<dbReference type="PROSITE" id="PS50811">
    <property type="entry name" value="WRKY"/>
    <property type="match status" value="1"/>
</dbReference>
<dbReference type="InterPro" id="IPR003657">
    <property type="entry name" value="WRKY_dom"/>
</dbReference>
<dbReference type="Gene3D" id="2.20.25.80">
    <property type="entry name" value="WRKY domain"/>
    <property type="match status" value="1"/>
</dbReference>
<evidence type="ECO:0000259" key="6">
    <source>
        <dbReference type="PROSITE" id="PS50811"/>
    </source>
</evidence>
<keyword evidence="3" id="KW-0238">DNA-binding</keyword>
<dbReference type="PANTHER" id="PTHR31221:SF83">
    <property type="entry name" value="WRKY TRANSCRIPTION FACTOR 75-RELATED"/>
    <property type="match status" value="1"/>
</dbReference>
<name>A0ABR0W2B1_REHGL</name>
<dbReference type="InterPro" id="IPR044810">
    <property type="entry name" value="WRKY_plant"/>
</dbReference>
<reference evidence="7 8" key="1">
    <citation type="journal article" date="2021" name="Comput. Struct. Biotechnol. J.">
        <title>De novo genome assembly of the potent medicinal plant Rehmannia glutinosa using nanopore technology.</title>
        <authorList>
            <person name="Ma L."/>
            <person name="Dong C."/>
            <person name="Song C."/>
            <person name="Wang X."/>
            <person name="Zheng X."/>
            <person name="Niu Y."/>
            <person name="Chen S."/>
            <person name="Feng W."/>
        </authorList>
    </citation>
    <scope>NUCLEOTIDE SEQUENCE [LARGE SCALE GENOMIC DNA]</scope>
    <source>
        <strain evidence="7">DH-2019</strain>
    </source>
</reference>
<protein>
    <recommendedName>
        <fullName evidence="6">WRKY domain-containing protein</fullName>
    </recommendedName>
</protein>
<keyword evidence="2" id="KW-0805">Transcription regulation</keyword>
<dbReference type="Pfam" id="PF03106">
    <property type="entry name" value="WRKY"/>
    <property type="match status" value="1"/>
</dbReference>
<organism evidence="7 8">
    <name type="scientific">Rehmannia glutinosa</name>
    <name type="common">Chinese foxglove</name>
    <dbReference type="NCBI Taxonomy" id="99300"/>
    <lineage>
        <taxon>Eukaryota</taxon>
        <taxon>Viridiplantae</taxon>
        <taxon>Streptophyta</taxon>
        <taxon>Embryophyta</taxon>
        <taxon>Tracheophyta</taxon>
        <taxon>Spermatophyta</taxon>
        <taxon>Magnoliopsida</taxon>
        <taxon>eudicotyledons</taxon>
        <taxon>Gunneridae</taxon>
        <taxon>Pentapetalae</taxon>
        <taxon>asterids</taxon>
        <taxon>lamiids</taxon>
        <taxon>Lamiales</taxon>
        <taxon>Orobanchaceae</taxon>
        <taxon>Rehmannieae</taxon>
        <taxon>Rehmannia</taxon>
    </lineage>
</organism>
<keyword evidence="5" id="KW-0539">Nucleus</keyword>